<feature type="transmembrane region" description="Helical" evidence="11">
    <location>
        <begin position="293"/>
        <end position="315"/>
    </location>
</feature>
<evidence type="ECO:0000256" key="6">
    <source>
        <dbReference type="ARBA" id="ARBA00022847"/>
    </source>
</evidence>
<proteinExistence type="predicted"/>
<dbReference type="Gene3D" id="1.20.1740.10">
    <property type="entry name" value="Amino acid/polyamine transporter I"/>
    <property type="match status" value="1"/>
</dbReference>
<dbReference type="PANTHER" id="PTHR35334:SF2">
    <property type="entry name" value="SERINE TRANSPORTER SDAC"/>
    <property type="match status" value="1"/>
</dbReference>
<keyword evidence="5 11" id="KW-0812">Transmembrane</keyword>
<accession>A0A0A3AT51</accession>
<evidence type="ECO:0000256" key="2">
    <source>
        <dbReference type="ARBA" id="ARBA00022448"/>
    </source>
</evidence>
<evidence type="ECO:0000256" key="11">
    <source>
        <dbReference type="SAM" id="Phobius"/>
    </source>
</evidence>
<keyword evidence="8 11" id="KW-1133">Transmembrane helix</keyword>
<dbReference type="GO" id="GO:0015293">
    <property type="term" value="F:symporter activity"/>
    <property type="evidence" value="ECO:0007669"/>
    <property type="project" value="UniProtKB-KW"/>
</dbReference>
<protein>
    <submittedName>
        <fullName evidence="12">Serine transporter</fullName>
    </submittedName>
</protein>
<evidence type="ECO:0000256" key="7">
    <source>
        <dbReference type="ARBA" id="ARBA00022970"/>
    </source>
</evidence>
<dbReference type="InterPro" id="IPR004694">
    <property type="entry name" value="Hydroxy_aa_transpt"/>
</dbReference>
<dbReference type="GO" id="GO:0005886">
    <property type="term" value="C:plasma membrane"/>
    <property type="evidence" value="ECO:0007669"/>
    <property type="project" value="UniProtKB-SubCell"/>
</dbReference>
<dbReference type="STRING" id="505317.OA57_07765"/>
<dbReference type="NCBIfam" id="TIGR00814">
    <property type="entry name" value="stp"/>
    <property type="match status" value="1"/>
</dbReference>
<dbReference type="Pfam" id="PF03222">
    <property type="entry name" value="Trp_Tyr_perm"/>
    <property type="match status" value="1"/>
</dbReference>
<evidence type="ECO:0000256" key="8">
    <source>
        <dbReference type="ARBA" id="ARBA00022989"/>
    </source>
</evidence>
<keyword evidence="6" id="KW-0769">Symport</keyword>
<sequence length="423" mass="46639">MSNVKAIPVAEKKKWNKLDSAWVLNLFGTAVGAGVLFLPINAGMGGFWPLVLMACIVGPMTYLAHRGLSRFVLSSKNPGSDITEVVEEHFGKTAGKLITLLYFFAIFPILLIYGVGITNTVISFMENQLHIAAPPRAILSVVLIAALISVMLMGEKFMLKVTEWLVYPLVAILFALSLYLIPEWTTASLQQLPDGSAFLSTLWLTIPVLIFSFNHSPAISAFTLSQQREYKTLEATERHSNRVLFGTSGLLLVFVMLFVFSCVLTLTPQELALAKTQNISILSFLANKFDNPYISYFGPLVAFLAITSSFFGHYLGAREGLAGLITKMNRDAGKAEINRKKLNYVTALFFLLSLWLVATINPSILGLIESLGGPIIAMILFIMPMYAIRNVPSMQRYRGQASNIFVTVMGLVAISAIVYILFR</sequence>
<feature type="transmembrane region" description="Helical" evidence="11">
    <location>
        <begin position="46"/>
        <end position="64"/>
    </location>
</feature>
<dbReference type="RefSeq" id="WP_034615980.1">
    <property type="nucleotide sequence ID" value="NZ_JSUM01000012.1"/>
</dbReference>
<dbReference type="Proteomes" id="UP000030380">
    <property type="component" value="Unassembled WGS sequence"/>
</dbReference>
<keyword evidence="4" id="KW-0997">Cell inner membrane</keyword>
<feature type="transmembrane region" description="Helical" evidence="11">
    <location>
        <begin position="131"/>
        <end position="152"/>
    </location>
</feature>
<name>A0A0A3AT51_9PAST</name>
<keyword evidence="3" id="KW-1003">Cell membrane</keyword>
<feature type="transmembrane region" description="Helical" evidence="11">
    <location>
        <begin position="371"/>
        <end position="389"/>
    </location>
</feature>
<comment type="caution">
    <text evidence="12">The sequence shown here is derived from an EMBL/GenBank/DDBJ whole genome shotgun (WGS) entry which is preliminary data.</text>
</comment>
<evidence type="ECO:0000256" key="1">
    <source>
        <dbReference type="ARBA" id="ARBA00004429"/>
    </source>
</evidence>
<keyword evidence="7" id="KW-0029">Amino-acid transport</keyword>
<feature type="transmembrane region" description="Helical" evidence="11">
    <location>
        <begin position="164"/>
        <end position="182"/>
    </location>
</feature>
<dbReference type="EMBL" id="JSUM01000012">
    <property type="protein sequence ID" value="KGQ70230.1"/>
    <property type="molecule type" value="Genomic_DNA"/>
</dbReference>
<evidence type="ECO:0000256" key="9">
    <source>
        <dbReference type="ARBA" id="ARBA00023136"/>
    </source>
</evidence>
<evidence type="ECO:0000256" key="5">
    <source>
        <dbReference type="ARBA" id="ARBA00022692"/>
    </source>
</evidence>
<dbReference type="PANTHER" id="PTHR35334">
    <property type="entry name" value="SERINE TRANSPORTER"/>
    <property type="match status" value="1"/>
</dbReference>
<evidence type="ECO:0000313" key="12">
    <source>
        <dbReference type="EMBL" id="KGQ70230.1"/>
    </source>
</evidence>
<gene>
    <name evidence="12" type="ORF">OA57_07765</name>
</gene>
<keyword evidence="13" id="KW-1185">Reference proteome</keyword>
<reference evidence="12 13" key="1">
    <citation type="submission" date="2014-11" db="EMBL/GenBank/DDBJ databases">
        <title>Draft genome sequence of Chelonobacter oris 1662T, associated with respiratory disease in Hermann's Tortoises.</title>
        <authorList>
            <person name="Kudirkiene E."/>
            <person name="Hansen M.J."/>
            <person name="Bojesen A.M."/>
        </authorList>
    </citation>
    <scope>NUCLEOTIDE SEQUENCE [LARGE SCALE GENOMIC DNA]</scope>
    <source>
        <strain evidence="12 13">1662</strain>
    </source>
</reference>
<dbReference type="InterPro" id="IPR018227">
    <property type="entry name" value="Amino_acid_transport_2"/>
</dbReference>
<dbReference type="OrthoDB" id="1627372at2"/>
<feature type="transmembrane region" description="Helical" evidence="11">
    <location>
        <begin position="21"/>
        <end position="40"/>
    </location>
</feature>
<organism evidence="12 13">
    <name type="scientific">Chelonobacter oris</name>
    <dbReference type="NCBI Taxonomy" id="505317"/>
    <lineage>
        <taxon>Bacteria</taxon>
        <taxon>Pseudomonadati</taxon>
        <taxon>Pseudomonadota</taxon>
        <taxon>Gammaproteobacteria</taxon>
        <taxon>Pasteurellales</taxon>
        <taxon>Pasteurellaceae</taxon>
        <taxon>Chelonobacter</taxon>
    </lineage>
</organism>
<feature type="transmembrane region" description="Helical" evidence="11">
    <location>
        <begin position="202"/>
        <end position="222"/>
    </location>
</feature>
<comment type="subcellular location">
    <subcellularLocation>
        <location evidence="1">Cell inner membrane</location>
        <topology evidence="1">Multi-pass membrane protein</topology>
    </subcellularLocation>
</comment>
<evidence type="ECO:0000256" key="3">
    <source>
        <dbReference type="ARBA" id="ARBA00022475"/>
    </source>
</evidence>
<dbReference type="GO" id="GO:0015171">
    <property type="term" value="F:amino acid transmembrane transporter activity"/>
    <property type="evidence" value="ECO:0007669"/>
    <property type="project" value="InterPro"/>
</dbReference>
<dbReference type="AlphaFoldDB" id="A0A0A3AT51"/>
<comment type="catalytic activity">
    <reaction evidence="10">
        <text>L-serine(in) + H(+)(in) = L-serine(out) + H(+)(out)</text>
        <dbReference type="Rhea" id="RHEA:28887"/>
        <dbReference type="ChEBI" id="CHEBI:15378"/>
        <dbReference type="ChEBI" id="CHEBI:33384"/>
    </reaction>
    <physiologicalReaction direction="right-to-left" evidence="10">
        <dbReference type="Rhea" id="RHEA:28889"/>
    </physiologicalReaction>
</comment>
<evidence type="ECO:0000256" key="4">
    <source>
        <dbReference type="ARBA" id="ARBA00022519"/>
    </source>
</evidence>
<keyword evidence="2" id="KW-0813">Transport</keyword>
<feature type="transmembrane region" description="Helical" evidence="11">
    <location>
        <begin position="344"/>
        <end position="365"/>
    </location>
</feature>
<feature type="transmembrane region" description="Helical" evidence="11">
    <location>
        <begin position="100"/>
        <end position="125"/>
    </location>
</feature>
<keyword evidence="9 11" id="KW-0472">Membrane</keyword>
<evidence type="ECO:0000256" key="10">
    <source>
        <dbReference type="ARBA" id="ARBA00047996"/>
    </source>
</evidence>
<feature type="transmembrane region" description="Helical" evidence="11">
    <location>
        <begin position="401"/>
        <end position="422"/>
    </location>
</feature>
<evidence type="ECO:0000313" key="13">
    <source>
        <dbReference type="Proteomes" id="UP000030380"/>
    </source>
</evidence>
<feature type="transmembrane region" description="Helical" evidence="11">
    <location>
        <begin position="243"/>
        <end position="266"/>
    </location>
</feature>